<dbReference type="GO" id="GO:0030288">
    <property type="term" value="C:outer membrane-bounded periplasmic space"/>
    <property type="evidence" value="ECO:0007669"/>
    <property type="project" value="TreeGrafter"/>
</dbReference>
<sequence length="593" mass="64176">MSNPTSSLRILATTDLHMNITGFNYATNTTGPRSTTPSLAGLAPQIAKARAEAEADDRLCLLVDNGDFLQGTPLADWLSISHHQNTHPLALVFNALRYDAIGLGNHDLDYRIDYLSKFAAQLTAPLICTNLTGTGMSNLLSAHIMTRELKTSGGTQDIKIGILSVLPPETVIWNVEELPEGAQIDDPVTCITQNAKHLREQGADLVIVLAHMGLGEQDDQTSIGDWGATALAQLACVDVIVAGHTHYRHPSDWPAARSLDPSVPVIMPGSSASHLGVLDLELKQQSSGQWRVENHVASLRSQINGGEPKILSLTAPAHQAACAYLKESIGHTPERLHSYFALLRPSKIMALTARAKAIAVQQAIQGTDVEHLPILATATARSLRGSDSASNFIDIPAGPILRRHLAGIVPFTNKVCALILSSDKLREWLEQSASAYGPQSRGPRHQPLLNPEVPMFVFDAIFGLSYVFDLSKPVGERVSDLRYDGLPIANKQRFILATNHFRAAGGGGYNKMTLPAPVTKCTTTITEALEIALHSDTCLEWMDYSPWRLKRIGTTATFDTGPAAHSCFGEIATFAPKVLKKTGFGLDRIEIEL</sequence>
<proteinExistence type="predicted"/>
<organism evidence="4">
    <name type="scientific">marine sediment metagenome</name>
    <dbReference type="NCBI Taxonomy" id="412755"/>
    <lineage>
        <taxon>unclassified sequences</taxon>
        <taxon>metagenomes</taxon>
        <taxon>ecological metagenomes</taxon>
    </lineage>
</organism>
<dbReference type="SUPFAM" id="SSF56300">
    <property type="entry name" value="Metallo-dependent phosphatases"/>
    <property type="match status" value="1"/>
</dbReference>
<dbReference type="InterPro" id="IPR036907">
    <property type="entry name" value="5'-Nucleotdase_C_sf"/>
</dbReference>
<dbReference type="PRINTS" id="PR01607">
    <property type="entry name" value="APYRASEFAMLY"/>
</dbReference>
<evidence type="ECO:0000313" key="4">
    <source>
        <dbReference type="EMBL" id="KKM11688.1"/>
    </source>
</evidence>
<dbReference type="PANTHER" id="PTHR11575:SF6">
    <property type="entry name" value="2',3'-CYCLIC-NUCLEOTIDE 2'-PHOSPHODIESTERASE_3'-NUCLEOTIDASE"/>
    <property type="match status" value="1"/>
</dbReference>
<name>A0A0F9JSW4_9ZZZZ</name>
<gene>
    <name evidence="4" type="ORF">LCGC14_1720720</name>
</gene>
<reference evidence="4" key="1">
    <citation type="journal article" date="2015" name="Nature">
        <title>Complex archaea that bridge the gap between prokaryotes and eukaryotes.</title>
        <authorList>
            <person name="Spang A."/>
            <person name="Saw J.H."/>
            <person name="Jorgensen S.L."/>
            <person name="Zaremba-Niedzwiedzka K."/>
            <person name="Martijn J."/>
            <person name="Lind A.E."/>
            <person name="van Eijk R."/>
            <person name="Schleper C."/>
            <person name="Guy L."/>
            <person name="Ettema T.J."/>
        </authorList>
    </citation>
    <scope>NUCLEOTIDE SEQUENCE</scope>
</reference>
<protein>
    <recommendedName>
        <fullName evidence="5">5'-Nucleotidase C-terminal domain-containing protein</fullName>
    </recommendedName>
</protein>
<dbReference type="Gene3D" id="3.90.780.10">
    <property type="entry name" value="5'-Nucleotidase, C-terminal domain"/>
    <property type="match status" value="1"/>
</dbReference>
<evidence type="ECO:0000259" key="3">
    <source>
        <dbReference type="Pfam" id="PF02872"/>
    </source>
</evidence>
<dbReference type="Pfam" id="PF00149">
    <property type="entry name" value="Metallophos"/>
    <property type="match status" value="1"/>
</dbReference>
<dbReference type="AlphaFoldDB" id="A0A0F9JSW4"/>
<keyword evidence="1" id="KW-0732">Signal</keyword>
<dbReference type="SUPFAM" id="SSF55816">
    <property type="entry name" value="5'-nucleotidase (syn. UDP-sugar hydrolase), C-terminal domain"/>
    <property type="match status" value="1"/>
</dbReference>
<dbReference type="GO" id="GO:0009166">
    <property type="term" value="P:nucleotide catabolic process"/>
    <property type="evidence" value="ECO:0007669"/>
    <property type="project" value="InterPro"/>
</dbReference>
<dbReference type="PANTHER" id="PTHR11575">
    <property type="entry name" value="5'-NUCLEOTIDASE-RELATED"/>
    <property type="match status" value="1"/>
</dbReference>
<dbReference type="Pfam" id="PF02872">
    <property type="entry name" value="5_nucleotid_C"/>
    <property type="match status" value="1"/>
</dbReference>
<dbReference type="InterPro" id="IPR008334">
    <property type="entry name" value="5'-Nucleotdase_C"/>
</dbReference>
<dbReference type="InterPro" id="IPR029052">
    <property type="entry name" value="Metallo-depent_PP-like"/>
</dbReference>
<feature type="domain" description="Calcineurin-like phosphoesterase" evidence="2">
    <location>
        <begin position="8"/>
        <end position="247"/>
    </location>
</feature>
<dbReference type="InterPro" id="IPR006179">
    <property type="entry name" value="5_nucleotidase/apyrase"/>
</dbReference>
<dbReference type="Gene3D" id="3.60.21.10">
    <property type="match status" value="1"/>
</dbReference>
<evidence type="ECO:0000259" key="2">
    <source>
        <dbReference type="Pfam" id="PF00149"/>
    </source>
</evidence>
<evidence type="ECO:0000256" key="1">
    <source>
        <dbReference type="ARBA" id="ARBA00022729"/>
    </source>
</evidence>
<dbReference type="InterPro" id="IPR004843">
    <property type="entry name" value="Calcineurin-like_PHP"/>
</dbReference>
<dbReference type="GO" id="GO:0016787">
    <property type="term" value="F:hydrolase activity"/>
    <property type="evidence" value="ECO:0007669"/>
    <property type="project" value="InterPro"/>
</dbReference>
<evidence type="ECO:0008006" key="5">
    <source>
        <dbReference type="Google" id="ProtNLM"/>
    </source>
</evidence>
<accession>A0A0F9JSW4</accession>
<feature type="domain" description="5'-Nucleotidase C-terminal" evidence="3">
    <location>
        <begin position="375"/>
        <end position="511"/>
    </location>
</feature>
<comment type="caution">
    <text evidence="4">The sequence shown here is derived from an EMBL/GenBank/DDBJ whole genome shotgun (WGS) entry which is preliminary data.</text>
</comment>
<dbReference type="EMBL" id="LAZR01015481">
    <property type="protein sequence ID" value="KKM11688.1"/>
    <property type="molecule type" value="Genomic_DNA"/>
</dbReference>